<keyword evidence="2" id="KW-1133">Transmembrane helix</keyword>
<dbReference type="EMBL" id="SNXW01000001">
    <property type="protein sequence ID" value="TDP88344.1"/>
    <property type="molecule type" value="Genomic_DNA"/>
</dbReference>
<gene>
    <name evidence="4" type="ORF">EV672_101490</name>
</gene>
<keyword evidence="5" id="KW-1185">Reference proteome</keyword>
<feature type="region of interest" description="Disordered" evidence="1">
    <location>
        <begin position="1"/>
        <end position="24"/>
    </location>
</feature>
<proteinExistence type="predicted"/>
<dbReference type="InterPro" id="IPR012495">
    <property type="entry name" value="TadE-like_dom"/>
</dbReference>
<evidence type="ECO:0000313" key="5">
    <source>
        <dbReference type="Proteomes" id="UP000294593"/>
    </source>
</evidence>
<evidence type="ECO:0000259" key="3">
    <source>
        <dbReference type="Pfam" id="PF07811"/>
    </source>
</evidence>
<accession>A0A4R6RP00</accession>
<feature type="domain" description="TadE-like" evidence="3">
    <location>
        <begin position="30"/>
        <end position="72"/>
    </location>
</feature>
<keyword evidence="2" id="KW-0472">Membrane</keyword>
<comment type="caution">
    <text evidence="4">The sequence shown here is derived from an EMBL/GenBank/DDBJ whole genome shotgun (WGS) entry which is preliminary data.</text>
</comment>
<sequence length="171" mass="17782">MPTRPTPATPTHSGSVRSASVRPGRRPQSGAVALEMAPAFLLFFAIFYAIVSYSMAMMMKQALTQAAAEGARAAVKVDPLNYTSALSYETATRAVARARATESLNWLPADALATVLSGVAVSLTASGAVQVTITYNGYNVAPPLPILDLPIIGKVPDLPDKLVGQAVAQPG</sequence>
<feature type="compositionally biased region" description="Polar residues" evidence="1">
    <location>
        <begin position="9"/>
        <end position="18"/>
    </location>
</feature>
<feature type="transmembrane region" description="Helical" evidence="2">
    <location>
        <begin position="31"/>
        <end position="51"/>
    </location>
</feature>
<evidence type="ECO:0000256" key="2">
    <source>
        <dbReference type="SAM" id="Phobius"/>
    </source>
</evidence>
<name>A0A4R6RP00_9BURK</name>
<reference evidence="4 5" key="1">
    <citation type="submission" date="2019-03" db="EMBL/GenBank/DDBJ databases">
        <title>Genomic Encyclopedia of Type Strains, Phase IV (KMG-IV): sequencing the most valuable type-strain genomes for metagenomic binning, comparative biology and taxonomic classification.</title>
        <authorList>
            <person name="Goeker M."/>
        </authorList>
    </citation>
    <scope>NUCLEOTIDE SEQUENCE [LARGE SCALE GENOMIC DNA]</scope>
    <source>
        <strain evidence="4 5">DSM 11901</strain>
    </source>
</reference>
<evidence type="ECO:0000256" key="1">
    <source>
        <dbReference type="SAM" id="MobiDB-lite"/>
    </source>
</evidence>
<dbReference type="Pfam" id="PF07811">
    <property type="entry name" value="TadE"/>
    <property type="match status" value="1"/>
</dbReference>
<dbReference type="Proteomes" id="UP000294593">
    <property type="component" value="Unassembled WGS sequence"/>
</dbReference>
<dbReference type="RefSeq" id="WP_133605964.1">
    <property type="nucleotide sequence ID" value="NZ_SNXW01000001.1"/>
</dbReference>
<organism evidence="4 5">
    <name type="scientific">Aquabacterium commune</name>
    <dbReference type="NCBI Taxonomy" id="70586"/>
    <lineage>
        <taxon>Bacteria</taxon>
        <taxon>Pseudomonadati</taxon>
        <taxon>Pseudomonadota</taxon>
        <taxon>Betaproteobacteria</taxon>
        <taxon>Burkholderiales</taxon>
        <taxon>Aquabacterium</taxon>
    </lineage>
</organism>
<protein>
    <submittedName>
        <fullName evidence="4">TadE-like protein</fullName>
    </submittedName>
</protein>
<keyword evidence="2" id="KW-0812">Transmembrane</keyword>
<dbReference type="AlphaFoldDB" id="A0A4R6RP00"/>
<evidence type="ECO:0000313" key="4">
    <source>
        <dbReference type="EMBL" id="TDP88344.1"/>
    </source>
</evidence>